<keyword evidence="3" id="KW-1185">Reference proteome</keyword>
<dbReference type="AlphaFoldDB" id="A0A8H3FQ39"/>
<feature type="compositionally biased region" description="Low complexity" evidence="1">
    <location>
        <begin position="97"/>
        <end position="108"/>
    </location>
</feature>
<feature type="compositionally biased region" description="Polar residues" evidence="1">
    <location>
        <begin position="75"/>
        <end position="92"/>
    </location>
</feature>
<organism evidence="2 3">
    <name type="scientific">Gomphillus americanus</name>
    <dbReference type="NCBI Taxonomy" id="1940652"/>
    <lineage>
        <taxon>Eukaryota</taxon>
        <taxon>Fungi</taxon>
        <taxon>Dikarya</taxon>
        <taxon>Ascomycota</taxon>
        <taxon>Pezizomycotina</taxon>
        <taxon>Lecanoromycetes</taxon>
        <taxon>OSLEUM clade</taxon>
        <taxon>Ostropomycetidae</taxon>
        <taxon>Ostropales</taxon>
        <taxon>Graphidaceae</taxon>
        <taxon>Gomphilloideae</taxon>
        <taxon>Gomphillus</taxon>
    </lineage>
</organism>
<evidence type="ECO:0000313" key="3">
    <source>
        <dbReference type="Proteomes" id="UP000664169"/>
    </source>
</evidence>
<dbReference type="EMBL" id="CAJPDQ010000030">
    <property type="protein sequence ID" value="CAF9928696.1"/>
    <property type="molecule type" value="Genomic_DNA"/>
</dbReference>
<dbReference type="OrthoDB" id="9977870at2759"/>
<protein>
    <submittedName>
        <fullName evidence="2">Uncharacterized protein</fullName>
    </submittedName>
</protein>
<sequence length="600" mass="67470">MDHDGKPEEVEEGSDFLLPIQQHSRPISRMSGDLAFNSNVLTIGIDETDIDQDLMAVARNLGIEIPEEPVESKAEAQSPNVSALTVSSTLNEPSLLPSRTSYSTRPTSVGSDEEIVIDTPKPRHIPIESLIPAAIPLPASAFPSRDSSLAPSRAASRAPSVAPSNAPSRAPSIAPSRKHSYSRAPSIAPSSTAESVVSTTGSMFSIATRSKHSSMASSFTKGLRRLSGFGKRKSNENSIQQLEEIGVTTTGRIRGRSISTPQLPRPSTSDGLPSQLVRSTSTFAASSLNFSSHNIPRKAVGSVLPNYNETRAGRIQRRPLIPTIEEEDLEEMRIAQERSLRNSHLQKLRATQIEEQANFMQEHYARQRKSKDEAKTKWQKAQDVFEKRREDTAAKHEAANMELEMRHLHAELELERLLTSQRKACETKLKYMEAYCRGIRSDGKPEGIDNHAEYPARKVTEEDYRKLVEQYHLRNGMETLHQSRINVLREQQAQQANRISVRQDAELEALSKRHEHESAKLKTEADHTTKELQQEYTNKKSRMIWRWQVKEAIERRRLELERGQVFGELPDILWPEEPNEQDDKILAALGQGQRFSFLMA</sequence>
<feature type="region of interest" description="Disordered" evidence="1">
    <location>
        <begin position="143"/>
        <end position="195"/>
    </location>
</feature>
<evidence type="ECO:0000313" key="2">
    <source>
        <dbReference type="EMBL" id="CAF9928696.1"/>
    </source>
</evidence>
<name>A0A8H3FQ39_9LECA</name>
<accession>A0A8H3FQ39</accession>
<feature type="compositionally biased region" description="Low complexity" evidence="1">
    <location>
        <begin position="143"/>
        <end position="175"/>
    </location>
</feature>
<gene>
    <name evidence="2" type="ORF">GOMPHAMPRED_005210</name>
</gene>
<feature type="region of interest" description="Disordered" evidence="1">
    <location>
        <begin position="69"/>
        <end position="111"/>
    </location>
</feature>
<dbReference type="Proteomes" id="UP000664169">
    <property type="component" value="Unassembled WGS sequence"/>
</dbReference>
<evidence type="ECO:0000256" key="1">
    <source>
        <dbReference type="SAM" id="MobiDB-lite"/>
    </source>
</evidence>
<reference evidence="2" key="1">
    <citation type="submission" date="2021-03" db="EMBL/GenBank/DDBJ databases">
        <authorList>
            <person name="Tagirdzhanova G."/>
        </authorList>
    </citation>
    <scope>NUCLEOTIDE SEQUENCE</scope>
</reference>
<feature type="region of interest" description="Disordered" evidence="1">
    <location>
        <begin position="255"/>
        <end position="274"/>
    </location>
</feature>
<comment type="caution">
    <text evidence="2">The sequence shown here is derived from an EMBL/GenBank/DDBJ whole genome shotgun (WGS) entry which is preliminary data.</text>
</comment>
<proteinExistence type="predicted"/>